<proteinExistence type="inferred from homology"/>
<evidence type="ECO:0000313" key="5">
    <source>
        <dbReference type="EMBL" id="EKJ90522.1"/>
    </source>
</evidence>
<dbReference type="InterPro" id="IPR023296">
    <property type="entry name" value="Glyco_hydro_beta-prop_sf"/>
</dbReference>
<comment type="similarity">
    <text evidence="1 4">Belongs to the glycosyl hydrolase 43 family.</text>
</comment>
<dbReference type="Proteomes" id="UP000007995">
    <property type="component" value="Unassembled WGS sequence"/>
</dbReference>
<dbReference type="RefSeq" id="WP_007763818.1">
    <property type="nucleotide sequence ID" value="NZ_AKBZ01000007.1"/>
</dbReference>
<organism evidence="5 6">
    <name type="scientific">Bacteroides finegoldii CL09T03C10</name>
    <dbReference type="NCBI Taxonomy" id="997888"/>
    <lineage>
        <taxon>Bacteria</taxon>
        <taxon>Pseudomonadati</taxon>
        <taxon>Bacteroidota</taxon>
        <taxon>Bacteroidia</taxon>
        <taxon>Bacteroidales</taxon>
        <taxon>Bacteroidaceae</taxon>
        <taxon>Bacteroides</taxon>
    </lineage>
</organism>
<dbReference type="HOGENOM" id="CLU_016116_0_1_10"/>
<evidence type="ECO:0000313" key="6">
    <source>
        <dbReference type="Proteomes" id="UP000007995"/>
    </source>
</evidence>
<evidence type="ECO:0000256" key="1">
    <source>
        <dbReference type="ARBA" id="ARBA00009865"/>
    </source>
</evidence>
<keyword evidence="3 4" id="KW-0326">Glycosidase</keyword>
<evidence type="ECO:0000256" key="3">
    <source>
        <dbReference type="ARBA" id="ARBA00023295"/>
    </source>
</evidence>
<dbReference type="EMBL" id="AGXW01000009">
    <property type="protein sequence ID" value="EKJ90522.1"/>
    <property type="molecule type" value="Genomic_DNA"/>
</dbReference>
<dbReference type="InterPro" id="IPR006710">
    <property type="entry name" value="Glyco_hydro_43"/>
</dbReference>
<comment type="caution">
    <text evidence="5">The sequence shown here is derived from an EMBL/GenBank/DDBJ whole genome shotgun (WGS) entry which is preliminary data.</text>
</comment>
<dbReference type="Gene3D" id="2.115.10.20">
    <property type="entry name" value="Glycosyl hydrolase domain, family 43"/>
    <property type="match status" value="1"/>
</dbReference>
<accession>K5BT30</accession>
<dbReference type="Pfam" id="PF04616">
    <property type="entry name" value="Glyco_hydro_43"/>
    <property type="match status" value="1"/>
</dbReference>
<dbReference type="GO" id="GO:0004553">
    <property type="term" value="F:hydrolase activity, hydrolyzing O-glycosyl compounds"/>
    <property type="evidence" value="ECO:0007669"/>
    <property type="project" value="InterPro"/>
</dbReference>
<evidence type="ECO:0000256" key="2">
    <source>
        <dbReference type="ARBA" id="ARBA00022801"/>
    </source>
</evidence>
<keyword evidence="2 4" id="KW-0378">Hydrolase</keyword>
<gene>
    <name evidence="5" type="ORF">HMPREF1057_02557</name>
</gene>
<name>K5BT30_9BACE</name>
<dbReference type="GO" id="GO:0005975">
    <property type="term" value="P:carbohydrate metabolic process"/>
    <property type="evidence" value="ECO:0007669"/>
    <property type="project" value="InterPro"/>
</dbReference>
<evidence type="ECO:0008006" key="7">
    <source>
        <dbReference type="Google" id="ProtNLM"/>
    </source>
</evidence>
<dbReference type="PANTHER" id="PTHR22925:SF3">
    <property type="entry name" value="GLYCOSYL HYDROLASE FAMILY PROTEIN 43"/>
    <property type="match status" value="1"/>
</dbReference>
<protein>
    <recommendedName>
        <fullName evidence="7">Glycosyl hydrolase family 43</fullName>
    </recommendedName>
</protein>
<dbReference type="CDD" id="cd18825">
    <property type="entry name" value="GH43_CtGH43-like"/>
    <property type="match status" value="1"/>
</dbReference>
<reference evidence="5 6" key="1">
    <citation type="submission" date="2012-02" db="EMBL/GenBank/DDBJ databases">
        <title>The Genome Sequence of Bacteroides finegoldii CL09T03C10.</title>
        <authorList>
            <consortium name="The Broad Institute Genome Sequencing Platform"/>
            <person name="Earl A."/>
            <person name="Ward D."/>
            <person name="Feldgarden M."/>
            <person name="Gevers D."/>
            <person name="Zitomersky N.L."/>
            <person name="Coyne M.J."/>
            <person name="Comstock L.E."/>
            <person name="Young S.K."/>
            <person name="Zeng Q."/>
            <person name="Gargeya S."/>
            <person name="Fitzgerald M."/>
            <person name="Haas B."/>
            <person name="Abouelleil A."/>
            <person name="Alvarado L."/>
            <person name="Arachchi H.M."/>
            <person name="Berlin A."/>
            <person name="Chapman S.B."/>
            <person name="Gearin G."/>
            <person name="Goldberg J."/>
            <person name="Griggs A."/>
            <person name="Gujja S."/>
            <person name="Hansen M."/>
            <person name="Heiman D."/>
            <person name="Howarth C."/>
            <person name="Larimer J."/>
            <person name="Lui A."/>
            <person name="MacDonald P.J.P."/>
            <person name="McCowen C."/>
            <person name="Montmayeur A."/>
            <person name="Murphy C."/>
            <person name="Neiman D."/>
            <person name="Pearson M."/>
            <person name="Priest M."/>
            <person name="Roberts A."/>
            <person name="Saif S."/>
            <person name="Shea T."/>
            <person name="Sisk P."/>
            <person name="Stolte C."/>
            <person name="Sykes S."/>
            <person name="Wortman J."/>
            <person name="Nusbaum C."/>
            <person name="Birren B."/>
        </authorList>
    </citation>
    <scope>NUCLEOTIDE SEQUENCE [LARGE SCALE GENOMIC DNA]</scope>
    <source>
        <strain evidence="5 6">CL09T03C10</strain>
    </source>
</reference>
<dbReference type="PANTHER" id="PTHR22925">
    <property type="entry name" value="GLYCOSYL HYDROLASE 43 FAMILY MEMBER"/>
    <property type="match status" value="1"/>
</dbReference>
<dbReference type="SUPFAM" id="SSF75005">
    <property type="entry name" value="Arabinanase/levansucrase/invertase"/>
    <property type="match status" value="1"/>
</dbReference>
<dbReference type="OrthoDB" id="273314at2"/>
<sequence>MIRLLLLIVVGIGAFLPISIQAQKNTSFIPGEVWKDTDGNPINAHGGGLLYHNGTYYWYGEYKKGKTILPDWATWECYRTDVTGVGCYSSKDLLNWKFEGIVLPAVKDDPNHDLHPSKVLERPKVVYNKKTGKFVMWAHVESADYSKACAGVAVSDSPVGPFVYQGSFRPNNAMSRDQTVFVDDDGRAYQFYSSENNETMYISLLTDDYLKPSGRFTRNFVKESREAPAVFKYNGKYYMLSSGCTGWDPNIAEIAVADSIMGTWKTIGNPCMGPDADKTFYAQSTYVQPVVGKKDAYIAMFDRWKKKDLEDSRYVWLPVLVKDGKITIPWHEKWNLSIFDK</sequence>
<evidence type="ECO:0000256" key="4">
    <source>
        <dbReference type="RuleBase" id="RU361187"/>
    </source>
</evidence>
<dbReference type="AlphaFoldDB" id="K5BT30"/>